<organism evidence="1 2">
    <name type="scientific">Heyndrickxia coagulans</name>
    <name type="common">Weizmannia coagulans</name>
    <dbReference type="NCBI Taxonomy" id="1398"/>
    <lineage>
        <taxon>Bacteria</taxon>
        <taxon>Bacillati</taxon>
        <taxon>Bacillota</taxon>
        <taxon>Bacilli</taxon>
        <taxon>Bacillales</taxon>
        <taxon>Bacillaceae</taxon>
        <taxon>Heyndrickxia</taxon>
    </lineage>
</organism>
<protein>
    <submittedName>
        <fullName evidence="1">Uncharacterized protein</fullName>
    </submittedName>
</protein>
<dbReference type="AlphaFoldDB" id="A0A150JRW0"/>
<gene>
    <name evidence="1" type="ORF">B4098_1114</name>
</gene>
<dbReference type="Proteomes" id="UP000075288">
    <property type="component" value="Unassembled WGS sequence"/>
</dbReference>
<dbReference type="EMBL" id="LQYG01000105">
    <property type="protein sequence ID" value="KYC59828.1"/>
    <property type="molecule type" value="Genomic_DNA"/>
</dbReference>
<proteinExistence type="predicted"/>
<evidence type="ECO:0000313" key="2">
    <source>
        <dbReference type="Proteomes" id="UP000075288"/>
    </source>
</evidence>
<reference evidence="1 2" key="1">
    <citation type="submission" date="2016-01" db="EMBL/GenBank/DDBJ databases">
        <title>Genome Sequences of Twelve Sporeforming Bacillus Species Isolated from Foods.</title>
        <authorList>
            <person name="Berendsen E.M."/>
            <person name="Wells-Bennik M.H."/>
            <person name="Krawcyk A.O."/>
            <person name="De Jong A."/>
            <person name="Holsappel S."/>
            <person name="Eijlander R.T."/>
            <person name="Kuipers O.P."/>
        </authorList>
    </citation>
    <scope>NUCLEOTIDE SEQUENCE [LARGE SCALE GENOMIC DNA]</scope>
    <source>
        <strain evidence="1 2">B4098</strain>
    </source>
</reference>
<name>A0A150JRW0_HEYCO</name>
<accession>A0A150JRW0</accession>
<comment type="caution">
    <text evidence="1">The sequence shown here is derived from an EMBL/GenBank/DDBJ whole genome shotgun (WGS) entry which is preliminary data.</text>
</comment>
<sequence>MRGKDFAIPSVRRSGFRVKSSGIPGQKKKATEPAASGRAFDYIKAIGD</sequence>
<evidence type="ECO:0000313" key="1">
    <source>
        <dbReference type="EMBL" id="KYC59828.1"/>
    </source>
</evidence>